<dbReference type="GO" id="GO:0046872">
    <property type="term" value="F:metal ion binding"/>
    <property type="evidence" value="ECO:0007669"/>
    <property type="project" value="InterPro"/>
</dbReference>
<organism evidence="1 2">
    <name type="scientific">Heliobacterium mobile</name>
    <name type="common">Heliobacillus mobilis</name>
    <dbReference type="NCBI Taxonomy" id="28064"/>
    <lineage>
        <taxon>Bacteria</taxon>
        <taxon>Bacillati</taxon>
        <taxon>Bacillota</taxon>
        <taxon>Clostridia</taxon>
        <taxon>Eubacteriales</taxon>
        <taxon>Heliobacteriaceae</taxon>
        <taxon>Heliobacterium</taxon>
    </lineage>
</organism>
<dbReference type="GO" id="GO:0045892">
    <property type="term" value="P:negative regulation of DNA-templated transcription"/>
    <property type="evidence" value="ECO:0007669"/>
    <property type="project" value="UniProtKB-ARBA"/>
</dbReference>
<dbReference type="OrthoDB" id="9811244at2"/>
<dbReference type="PANTHER" id="PTHR33677">
    <property type="entry name" value="TRANSCRIPTIONAL REPRESSOR FRMR-RELATED"/>
    <property type="match status" value="1"/>
</dbReference>
<reference evidence="1 2" key="1">
    <citation type="submission" date="2019-11" db="EMBL/GenBank/DDBJ databases">
        <title>Whole-genome sequence of a the green, strictly anaerobic photosynthetic bacterium Heliobacillus mobilis DSM 6151.</title>
        <authorList>
            <person name="Kyndt J.A."/>
            <person name="Meyer T.E."/>
        </authorList>
    </citation>
    <scope>NUCLEOTIDE SEQUENCE [LARGE SCALE GENOMIC DNA]</scope>
    <source>
        <strain evidence="1 2">DSM 6151</strain>
    </source>
</reference>
<sequence>MEKNAHSMVSQRNKQDLLNRMRRLEGQVRGITKMIEDDRYCVDILLQISASRAGLQKVGLSILDSHTRGCVTSAIKENRGDEMVDELIDVLDRFMK</sequence>
<comment type="caution">
    <text evidence="1">The sequence shown here is derived from an EMBL/GenBank/DDBJ whole genome shotgun (WGS) entry which is preliminary data.</text>
</comment>
<dbReference type="InterPro" id="IPR003735">
    <property type="entry name" value="Metal_Tscrpt_repr"/>
</dbReference>
<evidence type="ECO:0000313" key="2">
    <source>
        <dbReference type="Proteomes" id="UP000430670"/>
    </source>
</evidence>
<protein>
    <submittedName>
        <fullName evidence="1">Metal-sensing transcriptional repressor</fullName>
    </submittedName>
</protein>
<dbReference type="Proteomes" id="UP000430670">
    <property type="component" value="Unassembled WGS sequence"/>
</dbReference>
<dbReference type="AlphaFoldDB" id="A0A6I3SJ73"/>
<dbReference type="Gene3D" id="1.20.58.1000">
    <property type="entry name" value="Metal-sensitive repressor, helix protomer"/>
    <property type="match status" value="1"/>
</dbReference>
<dbReference type="EMBL" id="WNKU01000007">
    <property type="protein sequence ID" value="MTV48928.1"/>
    <property type="molecule type" value="Genomic_DNA"/>
</dbReference>
<name>A0A6I3SJ73_HELMO</name>
<keyword evidence="2" id="KW-1185">Reference proteome</keyword>
<evidence type="ECO:0000313" key="1">
    <source>
        <dbReference type="EMBL" id="MTV48928.1"/>
    </source>
</evidence>
<dbReference type="GO" id="GO:0003677">
    <property type="term" value="F:DNA binding"/>
    <property type="evidence" value="ECO:0007669"/>
    <property type="project" value="InterPro"/>
</dbReference>
<accession>A0A6I3SJ73</accession>
<dbReference type="InterPro" id="IPR038390">
    <property type="entry name" value="Metal_Tscrpt_repr_sf"/>
</dbReference>
<dbReference type="Pfam" id="PF02583">
    <property type="entry name" value="Trns_repr_metal"/>
    <property type="match status" value="1"/>
</dbReference>
<proteinExistence type="predicted"/>
<dbReference type="RefSeq" id="WP_155476030.1">
    <property type="nucleotide sequence ID" value="NZ_WNKU01000007.1"/>
</dbReference>
<gene>
    <name evidence="1" type="ORF">GJ688_08020</name>
</gene>
<dbReference type="PANTHER" id="PTHR33677:SF3">
    <property type="entry name" value="COPPER-SENSING TRANSCRIPTIONAL REPRESSOR RICR"/>
    <property type="match status" value="1"/>
</dbReference>
<dbReference type="CDD" id="cd10148">
    <property type="entry name" value="CsoR-like_DUF156"/>
    <property type="match status" value="1"/>
</dbReference>